<dbReference type="CDD" id="cd00085">
    <property type="entry name" value="HNHc"/>
    <property type="match status" value="1"/>
</dbReference>
<dbReference type="Pfam" id="PF01844">
    <property type="entry name" value="HNH"/>
    <property type="match status" value="1"/>
</dbReference>
<dbReference type="GO" id="GO:0004519">
    <property type="term" value="F:endonuclease activity"/>
    <property type="evidence" value="ECO:0007669"/>
    <property type="project" value="InterPro"/>
</dbReference>
<evidence type="ECO:0000259" key="1">
    <source>
        <dbReference type="SMART" id="SM00507"/>
    </source>
</evidence>
<reference evidence="2" key="1">
    <citation type="submission" date="2020-04" db="EMBL/GenBank/DDBJ databases">
        <authorList>
            <person name="Chiriac C."/>
            <person name="Salcher M."/>
            <person name="Ghai R."/>
            <person name="Kavagutti S V."/>
        </authorList>
    </citation>
    <scope>NUCLEOTIDE SEQUENCE</scope>
</reference>
<dbReference type="GO" id="GO:0008270">
    <property type="term" value="F:zinc ion binding"/>
    <property type="evidence" value="ECO:0007669"/>
    <property type="project" value="InterPro"/>
</dbReference>
<proteinExistence type="predicted"/>
<feature type="domain" description="HNH nuclease" evidence="1">
    <location>
        <begin position="13"/>
        <end position="61"/>
    </location>
</feature>
<organism evidence="2">
    <name type="scientific">uncultured Caudovirales phage</name>
    <dbReference type="NCBI Taxonomy" id="2100421"/>
    <lineage>
        <taxon>Viruses</taxon>
        <taxon>Duplodnaviria</taxon>
        <taxon>Heunggongvirae</taxon>
        <taxon>Uroviricota</taxon>
        <taxon>Caudoviricetes</taxon>
        <taxon>Peduoviridae</taxon>
        <taxon>Maltschvirus</taxon>
        <taxon>Maltschvirus maltsch</taxon>
    </lineage>
</organism>
<dbReference type="Gene3D" id="1.10.30.50">
    <property type="match status" value="1"/>
</dbReference>
<accession>A0A6J5N6H3</accession>
<evidence type="ECO:0000313" key="2">
    <source>
        <dbReference type="EMBL" id="CAB4152946.1"/>
    </source>
</evidence>
<protein>
    <submittedName>
        <fullName evidence="2">HNHc domain containing protein</fullName>
    </submittedName>
</protein>
<dbReference type="EMBL" id="LR796573">
    <property type="protein sequence ID" value="CAB4152946.1"/>
    <property type="molecule type" value="Genomic_DNA"/>
</dbReference>
<dbReference type="GO" id="GO:0003676">
    <property type="term" value="F:nucleic acid binding"/>
    <property type="evidence" value="ECO:0007669"/>
    <property type="project" value="InterPro"/>
</dbReference>
<dbReference type="SMART" id="SM00507">
    <property type="entry name" value="HNHc"/>
    <property type="match status" value="1"/>
</dbReference>
<dbReference type="InterPro" id="IPR003615">
    <property type="entry name" value="HNH_nuc"/>
</dbReference>
<gene>
    <name evidence="2" type="ORF">UFOVP614_40</name>
</gene>
<name>A0A6J5N6H3_9CAUD</name>
<sequence length="84" mass="9522">MQKHTQIYLQGMGYDATSFVPCEVCGGVGVDIHHIEARGMGGNKKADVIENLMCLCRKCHIEYGDKKQYKEFLKEIHAKNYGKD</sequence>
<dbReference type="InterPro" id="IPR002711">
    <property type="entry name" value="HNH"/>
</dbReference>